<evidence type="ECO:0000256" key="2">
    <source>
        <dbReference type="ARBA" id="ARBA00023186"/>
    </source>
</evidence>
<dbReference type="InterPro" id="IPR011032">
    <property type="entry name" value="GroES-like_sf"/>
</dbReference>
<dbReference type="Pfam" id="PF00166">
    <property type="entry name" value="Cpn10"/>
    <property type="match status" value="1"/>
</dbReference>
<dbReference type="AlphaFoldDB" id="A0A0F9V8H4"/>
<reference evidence="3" key="1">
    <citation type="journal article" date="2015" name="Nature">
        <title>Complex archaea that bridge the gap between prokaryotes and eukaryotes.</title>
        <authorList>
            <person name="Spang A."/>
            <person name="Saw J.H."/>
            <person name="Jorgensen S.L."/>
            <person name="Zaremba-Niedzwiedzka K."/>
            <person name="Martijn J."/>
            <person name="Lind A.E."/>
            <person name="van Eijk R."/>
            <person name="Schleper C."/>
            <person name="Guy L."/>
            <person name="Ettema T.J."/>
        </authorList>
    </citation>
    <scope>NUCLEOTIDE SEQUENCE</scope>
</reference>
<protein>
    <recommendedName>
        <fullName evidence="4">10 kDa chaperonin</fullName>
    </recommendedName>
</protein>
<dbReference type="InterPro" id="IPR020818">
    <property type="entry name" value="Chaperonin_GroES"/>
</dbReference>
<name>A0A0F9V8H4_9ZZZZ</name>
<dbReference type="CDD" id="cd00320">
    <property type="entry name" value="cpn10"/>
    <property type="match status" value="1"/>
</dbReference>
<proteinExistence type="inferred from homology"/>
<dbReference type="GO" id="GO:0005524">
    <property type="term" value="F:ATP binding"/>
    <property type="evidence" value="ECO:0007669"/>
    <property type="project" value="InterPro"/>
</dbReference>
<evidence type="ECO:0000256" key="1">
    <source>
        <dbReference type="ARBA" id="ARBA00006975"/>
    </source>
</evidence>
<dbReference type="GO" id="GO:0046872">
    <property type="term" value="F:metal ion binding"/>
    <property type="evidence" value="ECO:0007669"/>
    <property type="project" value="TreeGrafter"/>
</dbReference>
<dbReference type="GO" id="GO:0051082">
    <property type="term" value="F:unfolded protein binding"/>
    <property type="evidence" value="ECO:0007669"/>
    <property type="project" value="TreeGrafter"/>
</dbReference>
<dbReference type="PANTHER" id="PTHR10772">
    <property type="entry name" value="10 KDA HEAT SHOCK PROTEIN"/>
    <property type="match status" value="1"/>
</dbReference>
<dbReference type="GO" id="GO:0044183">
    <property type="term" value="F:protein folding chaperone"/>
    <property type="evidence" value="ECO:0007669"/>
    <property type="project" value="InterPro"/>
</dbReference>
<evidence type="ECO:0008006" key="4">
    <source>
        <dbReference type="Google" id="ProtNLM"/>
    </source>
</evidence>
<dbReference type="InterPro" id="IPR037124">
    <property type="entry name" value="Chaperonin_GroES_sf"/>
</dbReference>
<dbReference type="PANTHER" id="PTHR10772:SF63">
    <property type="entry name" value="20 KDA CHAPERONIN, CHLOROPLASTIC"/>
    <property type="match status" value="1"/>
</dbReference>
<gene>
    <name evidence="3" type="ORF">LCGC14_0437570</name>
</gene>
<dbReference type="PRINTS" id="PR00297">
    <property type="entry name" value="CHAPERONIN10"/>
</dbReference>
<keyword evidence="2" id="KW-0143">Chaperone</keyword>
<dbReference type="EMBL" id="LAZR01000418">
    <property type="protein sequence ID" value="KKN69811.1"/>
    <property type="molecule type" value="Genomic_DNA"/>
</dbReference>
<comment type="caution">
    <text evidence="3">The sequence shown here is derived from an EMBL/GenBank/DDBJ whole genome shotgun (WGS) entry which is preliminary data.</text>
</comment>
<dbReference type="SUPFAM" id="SSF50129">
    <property type="entry name" value="GroES-like"/>
    <property type="match status" value="1"/>
</dbReference>
<dbReference type="SMART" id="SM00883">
    <property type="entry name" value="Cpn10"/>
    <property type="match status" value="1"/>
</dbReference>
<sequence>MKMQEYRGILKKCTPVEYQYSDWMGDCQQMLVQTLHLGGLAVSIDIKELDDKTDDEIKELIKDRMLIALHNAIVRLCPTYFTGQRKHMIEPLKDNVVVKPAKASETTPGGIIIPDRAQKDPKFGVVESVGPDVEALKPGDTVLLPGWDDATLEIDGEKYIVLAEKAISVRISE</sequence>
<evidence type="ECO:0000313" key="3">
    <source>
        <dbReference type="EMBL" id="KKN69811.1"/>
    </source>
</evidence>
<comment type="similarity">
    <text evidence="1">Belongs to the GroES chaperonin family.</text>
</comment>
<accession>A0A0F9V8H4</accession>
<organism evidence="3">
    <name type="scientific">marine sediment metagenome</name>
    <dbReference type="NCBI Taxonomy" id="412755"/>
    <lineage>
        <taxon>unclassified sequences</taxon>
        <taxon>metagenomes</taxon>
        <taxon>ecological metagenomes</taxon>
    </lineage>
</organism>
<dbReference type="Gene3D" id="2.30.33.40">
    <property type="entry name" value="GroES chaperonin"/>
    <property type="match status" value="1"/>
</dbReference>
<dbReference type="GO" id="GO:0051087">
    <property type="term" value="F:protein-folding chaperone binding"/>
    <property type="evidence" value="ECO:0007669"/>
    <property type="project" value="TreeGrafter"/>
</dbReference>